<accession>A0ABP0DLS5</accession>
<sequence length="928" mass="102727">MAYNPYGGQYGAPQHNYSPYPGAHHPNAPPPSMGYPPPGMSPAAAASSPPPGMAPPPGMHYHPPSAPQANRPPSGPHGYGGRGHHMMNGHSGYASPNGLPLAPAGYQGPPPNLPSNINFNAPVIRLGSTSNGPPPGPGVSSLPARPTVSAGPGMYNNGVPAGPGGERRGFGRDPDTLHSAGSSASTPLRPDFRGGGDRFDRFDRGGGGGDRFDRFDRYDRANDGRADRGGDRDGPRSGVEQARAAVRDSMHSHVPPTRDEILRTIFVHKVPAGVGGESALQQLLGLAGRLRRWDSGKSQLSDHKGELFGFAQYEDANSLASAIELLKNVYLPVEKQEYKDNQADVKSSTEDKEEKKGAEKGSETMGEKHDDDVNDTDGPFKGIKKVPLQVAVDPVSLKYIEAFQEKQSDEAKAEAKARCDALRPALESAVHKLFYPPKPDPAATDNGSSDVLMTDISGIPLLTGTGLDGIDVSSIPLAAAANQEDELADVPAEMREMVAAEIAMFRDRSTQRDLERLKREQEMEELERRRNGEDNAVPARVGRLESPAPGSSSTNNYPLGARSRIGFVNASREDRDRDHRDRDRDRRDRDRREPDSDASDDEIYRREQRRIQIEDEREYNEAERKWAMRERQRAAALERERDRDRAEADNAERHRTEALERDANWDDEREASRKAVLYYRDHTEWLRKRAHVRADEEARDAADRRAEQDEARRQAAAMEAVRDQADSFLDGMGQVDEELERKKKAEDDEKEKATQKVTISFGAAAQRKQAQRGATTRRTVAEVEGLLDDGEHDGATKRQLVPIKFEPMAASARMSDEEINAAVRALVQEIPTTQQGLWAWPVQWSYMDDGVVRDKLRPFVEKKVVEYLGVQEQFLVEVVETHLRKHGTPEALVDELQEALDEAAEDLVKKLWRMVIFFTESEKRGLPA</sequence>
<feature type="compositionally biased region" description="Pro residues" evidence="1">
    <location>
        <begin position="48"/>
        <end position="58"/>
    </location>
</feature>
<feature type="compositionally biased region" description="Basic and acidic residues" evidence="1">
    <location>
        <begin position="521"/>
        <end position="533"/>
    </location>
</feature>
<dbReference type="Gene3D" id="1.20.1390.10">
    <property type="entry name" value="PWI domain"/>
    <property type="match status" value="1"/>
</dbReference>
<gene>
    <name evidence="3" type="ORF">SEPCBS119000_002847</name>
</gene>
<keyword evidence="4" id="KW-1185">Reference proteome</keyword>
<protein>
    <recommendedName>
        <fullName evidence="2">PWI domain-containing protein</fullName>
    </recommendedName>
</protein>
<comment type="caution">
    <text evidence="3">The sequence shown here is derived from an EMBL/GenBank/DDBJ whole genome shotgun (WGS) entry which is preliminary data.</text>
</comment>
<dbReference type="PANTHER" id="PTHR18806:SF4">
    <property type="entry name" value="RNA-BINDING PROTEIN 25"/>
    <property type="match status" value="1"/>
</dbReference>
<feature type="region of interest" description="Disordered" evidence="1">
    <location>
        <begin position="340"/>
        <end position="380"/>
    </location>
</feature>
<dbReference type="EMBL" id="CAWUON010000033">
    <property type="protein sequence ID" value="CAK7268030.1"/>
    <property type="molecule type" value="Genomic_DNA"/>
</dbReference>
<evidence type="ECO:0000256" key="1">
    <source>
        <dbReference type="SAM" id="MobiDB-lite"/>
    </source>
</evidence>
<dbReference type="PANTHER" id="PTHR18806">
    <property type="entry name" value="RBM25 PROTEIN"/>
    <property type="match status" value="1"/>
</dbReference>
<dbReference type="InterPro" id="IPR002483">
    <property type="entry name" value="PWI_dom"/>
</dbReference>
<feature type="region of interest" description="Disordered" evidence="1">
    <location>
        <begin position="128"/>
        <end position="238"/>
    </location>
</feature>
<organism evidence="3 4">
    <name type="scientific">Sporothrix epigloea</name>
    <dbReference type="NCBI Taxonomy" id="1892477"/>
    <lineage>
        <taxon>Eukaryota</taxon>
        <taxon>Fungi</taxon>
        <taxon>Dikarya</taxon>
        <taxon>Ascomycota</taxon>
        <taxon>Pezizomycotina</taxon>
        <taxon>Sordariomycetes</taxon>
        <taxon>Sordariomycetidae</taxon>
        <taxon>Ophiostomatales</taxon>
        <taxon>Ophiostomataceae</taxon>
        <taxon>Sporothrix</taxon>
    </lineage>
</organism>
<proteinExistence type="predicted"/>
<dbReference type="SMART" id="SM00311">
    <property type="entry name" value="PWI"/>
    <property type="match status" value="1"/>
</dbReference>
<feature type="compositionally biased region" description="Basic and acidic residues" evidence="1">
    <location>
        <begin position="190"/>
        <end position="235"/>
    </location>
</feature>
<evidence type="ECO:0000259" key="2">
    <source>
        <dbReference type="PROSITE" id="PS51025"/>
    </source>
</evidence>
<feature type="compositionally biased region" description="Basic and acidic residues" evidence="1">
    <location>
        <begin position="692"/>
        <end position="713"/>
    </location>
</feature>
<feature type="domain" description="PWI" evidence="2">
    <location>
        <begin position="835"/>
        <end position="928"/>
    </location>
</feature>
<feature type="compositionally biased region" description="Basic and acidic residues" evidence="1">
    <location>
        <begin position="340"/>
        <end position="371"/>
    </location>
</feature>
<evidence type="ECO:0000313" key="3">
    <source>
        <dbReference type="EMBL" id="CAK7268030.1"/>
    </source>
</evidence>
<feature type="compositionally biased region" description="Pro residues" evidence="1">
    <location>
        <begin position="27"/>
        <end position="40"/>
    </location>
</feature>
<feature type="region of interest" description="Disordered" evidence="1">
    <location>
        <begin position="521"/>
        <end position="661"/>
    </location>
</feature>
<feature type="region of interest" description="Disordered" evidence="1">
    <location>
        <begin position="1"/>
        <end position="89"/>
    </location>
</feature>
<feature type="compositionally biased region" description="Basic and acidic residues" evidence="1">
    <location>
        <begin position="571"/>
        <end position="595"/>
    </location>
</feature>
<reference evidence="3 4" key="1">
    <citation type="submission" date="2024-01" db="EMBL/GenBank/DDBJ databases">
        <authorList>
            <person name="Allen C."/>
            <person name="Tagirdzhanova G."/>
        </authorList>
    </citation>
    <scope>NUCLEOTIDE SEQUENCE [LARGE SCALE GENOMIC DNA]</scope>
    <source>
        <strain evidence="3 4">CBS 119000</strain>
    </source>
</reference>
<feature type="compositionally biased region" description="Basic and acidic residues" evidence="1">
    <location>
        <begin position="602"/>
        <end position="661"/>
    </location>
</feature>
<evidence type="ECO:0000313" key="4">
    <source>
        <dbReference type="Proteomes" id="UP001642502"/>
    </source>
</evidence>
<dbReference type="InterPro" id="IPR052768">
    <property type="entry name" value="RBM25"/>
</dbReference>
<feature type="region of interest" description="Disordered" evidence="1">
    <location>
        <begin position="692"/>
        <end position="716"/>
    </location>
</feature>
<name>A0ABP0DLS5_9PEZI</name>
<dbReference type="PROSITE" id="PS51025">
    <property type="entry name" value="PWI"/>
    <property type="match status" value="1"/>
</dbReference>
<dbReference type="Pfam" id="PF01480">
    <property type="entry name" value="PWI"/>
    <property type="match status" value="1"/>
</dbReference>
<dbReference type="Proteomes" id="UP001642502">
    <property type="component" value="Unassembled WGS sequence"/>
</dbReference>
<feature type="compositionally biased region" description="Basic and acidic residues" evidence="1">
    <location>
        <begin position="165"/>
        <end position="176"/>
    </location>
</feature>